<organism evidence="2">
    <name type="scientific">marine sediment metagenome</name>
    <dbReference type="NCBI Taxonomy" id="412755"/>
    <lineage>
        <taxon>unclassified sequences</taxon>
        <taxon>metagenomes</taxon>
        <taxon>ecological metagenomes</taxon>
    </lineage>
</organism>
<dbReference type="EMBL" id="BARS01043250">
    <property type="protein sequence ID" value="GAG37624.1"/>
    <property type="molecule type" value="Genomic_DNA"/>
</dbReference>
<proteinExistence type="predicted"/>
<reference evidence="2" key="1">
    <citation type="journal article" date="2014" name="Front. Microbiol.">
        <title>High frequency of phylogenetically diverse reductive dehalogenase-homologous genes in deep subseafloor sedimentary metagenomes.</title>
        <authorList>
            <person name="Kawai M."/>
            <person name="Futagami T."/>
            <person name="Toyoda A."/>
            <person name="Takaki Y."/>
            <person name="Nishi S."/>
            <person name="Hori S."/>
            <person name="Arai W."/>
            <person name="Tsubouchi T."/>
            <person name="Morono Y."/>
            <person name="Uchiyama I."/>
            <person name="Ito T."/>
            <person name="Fujiyama A."/>
            <person name="Inagaki F."/>
            <person name="Takami H."/>
        </authorList>
    </citation>
    <scope>NUCLEOTIDE SEQUENCE</scope>
    <source>
        <strain evidence="2">Expedition CK06-06</strain>
    </source>
</reference>
<dbReference type="InterPro" id="IPR032095">
    <property type="entry name" value="Sacchrp_dh-like_C"/>
</dbReference>
<protein>
    <recommendedName>
        <fullName evidence="1">Saccharopine dehydrogenase-like C-terminal domain-containing protein</fullName>
    </recommendedName>
</protein>
<accession>X0X331</accession>
<feature type="domain" description="Saccharopine dehydrogenase-like C-terminal" evidence="1">
    <location>
        <begin position="4"/>
        <end position="70"/>
    </location>
</feature>
<dbReference type="Gene3D" id="3.40.50.720">
    <property type="entry name" value="NAD(P)-binding Rossmann-like Domain"/>
    <property type="match status" value="1"/>
</dbReference>
<evidence type="ECO:0000259" key="1">
    <source>
        <dbReference type="Pfam" id="PF16653"/>
    </source>
</evidence>
<dbReference type="AlphaFoldDB" id="X0X331"/>
<name>X0X331_9ZZZZ</name>
<comment type="caution">
    <text evidence="2">The sequence shown here is derived from an EMBL/GenBank/DDBJ whole genome shotgun (WGS) entry which is preliminary data.</text>
</comment>
<dbReference type="Pfam" id="PF16653">
    <property type="entry name" value="Sacchrp_dh_C"/>
    <property type="match status" value="1"/>
</dbReference>
<feature type="non-terminal residue" evidence="2">
    <location>
        <position position="1"/>
    </location>
</feature>
<sequence>KNGKNISLEYTVIDYYDEKNNITAMMRTTAYPISITAQMIERNIIKEYGVFCSEEVVPPKPFFEELEKRNIIIDKKMEFV</sequence>
<gene>
    <name evidence="2" type="ORF">S01H1_65506</name>
</gene>
<evidence type="ECO:0000313" key="2">
    <source>
        <dbReference type="EMBL" id="GAG37624.1"/>
    </source>
</evidence>